<dbReference type="WBParaSite" id="TCONS_00016138.p1">
    <property type="protein sequence ID" value="TCONS_00016138.p1"/>
    <property type="gene ID" value="XLOC_010790"/>
</dbReference>
<evidence type="ECO:0000313" key="2">
    <source>
        <dbReference type="Proteomes" id="UP000035681"/>
    </source>
</evidence>
<name>A0A0K0EAA3_STRER</name>
<sequence>MGSSSSQPKNEEITIINENNQGTNNESNKKFYTDMKNYLVDEMSTILNNLFKILEAVVLIYFIWFLYSKYEINRKKQKNINIENTNQANNQIPLLPLTNNGESMQTNSPNSSTREILNSIKNFKKDFFRTLDSYNRN</sequence>
<feature type="transmembrane region" description="Helical" evidence="1">
    <location>
        <begin position="46"/>
        <end position="67"/>
    </location>
</feature>
<evidence type="ECO:0000256" key="1">
    <source>
        <dbReference type="SAM" id="Phobius"/>
    </source>
</evidence>
<reference evidence="3" key="1">
    <citation type="submission" date="2015-08" db="UniProtKB">
        <authorList>
            <consortium name="WormBaseParasite"/>
        </authorList>
    </citation>
    <scope>IDENTIFICATION</scope>
</reference>
<dbReference type="AlphaFoldDB" id="A0A0K0EAA3"/>
<keyword evidence="2" id="KW-1185">Reference proteome</keyword>
<keyword evidence="1" id="KW-0472">Membrane</keyword>
<evidence type="ECO:0000313" key="3">
    <source>
        <dbReference type="WBParaSite" id="SSTP_0000642800.1"/>
    </source>
</evidence>
<proteinExistence type="predicted"/>
<dbReference type="Proteomes" id="UP000035681">
    <property type="component" value="Unplaced"/>
</dbReference>
<protein>
    <submittedName>
        <fullName evidence="3 4">Uncharacterized protein</fullName>
    </submittedName>
</protein>
<accession>A0A0K0EAA3</accession>
<keyword evidence="1" id="KW-1133">Transmembrane helix</keyword>
<keyword evidence="1" id="KW-0812">Transmembrane</keyword>
<evidence type="ECO:0000313" key="4">
    <source>
        <dbReference type="WBParaSite" id="TCONS_00016138.p1"/>
    </source>
</evidence>
<organism evidence="3">
    <name type="scientific">Strongyloides stercoralis</name>
    <name type="common">Threadworm</name>
    <dbReference type="NCBI Taxonomy" id="6248"/>
    <lineage>
        <taxon>Eukaryota</taxon>
        <taxon>Metazoa</taxon>
        <taxon>Ecdysozoa</taxon>
        <taxon>Nematoda</taxon>
        <taxon>Chromadorea</taxon>
        <taxon>Rhabditida</taxon>
        <taxon>Tylenchina</taxon>
        <taxon>Panagrolaimomorpha</taxon>
        <taxon>Strongyloidoidea</taxon>
        <taxon>Strongyloididae</taxon>
        <taxon>Strongyloides</taxon>
    </lineage>
</organism>
<dbReference type="WBParaSite" id="SSTP_0000642800.1">
    <property type="protein sequence ID" value="SSTP_0000642800.1"/>
    <property type="gene ID" value="SSTP_0000642800"/>
</dbReference>